<keyword evidence="2" id="KW-1185">Reference proteome</keyword>
<evidence type="ECO:0000313" key="1">
    <source>
        <dbReference type="EMBL" id="QDQ99485.1"/>
    </source>
</evidence>
<sequence>MTPTPYDLYQQLYERRDQLAEVRATIDKAVLAYGSLDPAAVGTDTLGEPVSGPAALDETRDALARLARILTLADTAWDEATRRASRLRENPTTSA</sequence>
<reference evidence="1 2" key="1">
    <citation type="submission" date="2019-07" db="EMBL/GenBank/DDBJ databases">
        <title>Tomitella cavernea sp. nov., an actinomycete isolated from soil.</title>
        <authorList>
            <person name="Cheng J."/>
        </authorList>
    </citation>
    <scope>NUCLEOTIDE SEQUENCE [LARGE SCALE GENOMIC DNA]</scope>
    <source>
        <strain evidence="1 2">HY188</strain>
        <plasmid evidence="1 2">unnamed</plasmid>
    </source>
</reference>
<dbReference type="AlphaFoldDB" id="A0A516X8T0"/>
<dbReference type="Proteomes" id="UP000317344">
    <property type="component" value="Plasmid unnamed"/>
</dbReference>
<name>A0A516X8T0_9ACTN</name>
<gene>
    <name evidence="1" type="ORF">FO059_17960</name>
</gene>
<organism evidence="1 2">
    <name type="scientific">Tomitella fengzijianii</name>
    <dbReference type="NCBI Taxonomy" id="2597660"/>
    <lineage>
        <taxon>Bacteria</taxon>
        <taxon>Bacillati</taxon>
        <taxon>Actinomycetota</taxon>
        <taxon>Actinomycetes</taxon>
        <taxon>Mycobacteriales</taxon>
        <taxon>Tomitella</taxon>
    </lineage>
</organism>
<dbReference type="EMBL" id="CP041766">
    <property type="protein sequence ID" value="QDQ99485.1"/>
    <property type="molecule type" value="Genomic_DNA"/>
</dbReference>
<protein>
    <submittedName>
        <fullName evidence="1">Uncharacterized protein</fullName>
    </submittedName>
</protein>
<geneLocation type="plasmid" evidence="1">
    <name>unnamed</name>
</geneLocation>
<dbReference type="KEGG" id="toy:FO059_17960"/>
<accession>A0A516X8T0</accession>
<reference evidence="1 2" key="2">
    <citation type="submission" date="2019-07" db="EMBL/GenBank/DDBJ databases">
        <authorList>
            <person name="Huang Y."/>
        </authorList>
    </citation>
    <scope>NUCLEOTIDE SEQUENCE [LARGE SCALE GENOMIC DNA]</scope>
    <source>
        <strain evidence="1 2">HY188</strain>
        <plasmid evidence="1 2">unnamed</plasmid>
    </source>
</reference>
<keyword evidence="1" id="KW-0614">Plasmid</keyword>
<evidence type="ECO:0000313" key="2">
    <source>
        <dbReference type="Proteomes" id="UP000317344"/>
    </source>
</evidence>
<dbReference type="RefSeq" id="WP_143910888.1">
    <property type="nucleotide sequence ID" value="NZ_CP041766.1"/>
</dbReference>
<proteinExistence type="predicted"/>